<dbReference type="EMBL" id="FVGW01000006">
    <property type="protein sequence ID" value="SKM29368.1"/>
    <property type="molecule type" value="Genomic_DNA"/>
</dbReference>
<feature type="compositionally biased region" description="Low complexity" evidence="1">
    <location>
        <begin position="50"/>
        <end position="68"/>
    </location>
</feature>
<dbReference type="AlphaFoldDB" id="A0A1U0ZSZ9"/>
<reference evidence="2 3" key="1">
    <citation type="submission" date="2016-11" db="EMBL/GenBank/DDBJ databases">
        <authorList>
            <consortium name="Pathogen Informatics"/>
        </authorList>
    </citation>
    <scope>NUCLEOTIDE SEQUENCE [LARGE SCALE GENOMIC DNA]</scope>
    <source>
        <strain evidence="2 3">911</strain>
    </source>
</reference>
<proteinExistence type="predicted"/>
<dbReference type="RefSeq" id="WP_079626792.1">
    <property type="nucleotide sequence ID" value="NZ_FVGW01000006.1"/>
</dbReference>
<organism evidence="2 3">
    <name type="scientific">Mycobacteroides abscessus subsp. massiliense</name>
    <dbReference type="NCBI Taxonomy" id="1962118"/>
    <lineage>
        <taxon>Bacteria</taxon>
        <taxon>Bacillati</taxon>
        <taxon>Actinomycetota</taxon>
        <taxon>Actinomycetes</taxon>
        <taxon>Mycobacteriales</taxon>
        <taxon>Mycobacteriaceae</taxon>
        <taxon>Mycobacteroides</taxon>
        <taxon>Mycobacteroides abscessus</taxon>
    </lineage>
</organism>
<accession>A0A1U0ZSZ9</accession>
<feature type="compositionally biased region" description="Polar residues" evidence="1">
    <location>
        <begin position="76"/>
        <end position="85"/>
    </location>
</feature>
<evidence type="ECO:0000256" key="1">
    <source>
        <dbReference type="SAM" id="MobiDB-lite"/>
    </source>
</evidence>
<feature type="region of interest" description="Disordered" evidence="1">
    <location>
        <begin position="50"/>
        <end position="85"/>
    </location>
</feature>
<name>A0A1U0ZSZ9_9MYCO</name>
<evidence type="ECO:0000313" key="3">
    <source>
        <dbReference type="Proteomes" id="UP000190074"/>
    </source>
</evidence>
<gene>
    <name evidence="2" type="ORF">SAMEA2259716_03395</name>
</gene>
<evidence type="ECO:0000313" key="2">
    <source>
        <dbReference type="EMBL" id="SKM29368.1"/>
    </source>
</evidence>
<dbReference type="Proteomes" id="UP000190074">
    <property type="component" value="Unassembled WGS sequence"/>
</dbReference>
<sequence length="85" mass="8575">MKYRVLKPCAFTQDGQAVHHTQAGAVVAPDDELVAAALVAAGKLVAVDEPEPVSAPAEVPKPAPAKAAARNRSGSDENGSASQDG</sequence>
<protein>
    <submittedName>
        <fullName evidence="2">Uncharacterized protein</fullName>
    </submittedName>
</protein>